<dbReference type="EMBL" id="CP025085">
    <property type="protein sequence ID" value="AUH00494.1"/>
    <property type="molecule type" value="Genomic_DNA"/>
</dbReference>
<dbReference type="CDD" id="cd01346">
    <property type="entry name" value="Maltoporin-like"/>
    <property type="match status" value="1"/>
</dbReference>
<dbReference type="RefSeq" id="WP_021016301.1">
    <property type="nucleotide sequence ID" value="NZ_CP025084.1"/>
</dbReference>
<keyword evidence="6 11" id="KW-0732">Signal</keyword>
<keyword evidence="7" id="KW-0406">Ion transport</keyword>
<name>A0A2I5T7I0_SERS3</name>
<keyword evidence="15" id="KW-1185">Reference proteome</keyword>
<feature type="chain" id="PRO_5033760788" evidence="11">
    <location>
        <begin position="24"/>
        <end position="535"/>
    </location>
</feature>
<dbReference type="Pfam" id="PF02264">
    <property type="entry name" value="LamB"/>
    <property type="match status" value="1"/>
</dbReference>
<dbReference type="GO" id="GO:0006811">
    <property type="term" value="P:monoatomic ion transport"/>
    <property type="evidence" value="ECO:0007669"/>
    <property type="project" value="UniProtKB-KW"/>
</dbReference>
<dbReference type="OrthoDB" id="106611at2"/>
<feature type="signal peptide" evidence="11">
    <location>
        <begin position="1"/>
        <end position="23"/>
    </location>
</feature>
<reference evidence="14" key="2">
    <citation type="submission" date="2013-09" db="EMBL/GenBank/DDBJ databases">
        <authorList>
            <person name="Wang G."/>
            <person name="Yang Y."/>
            <person name="Su Y."/>
        </authorList>
    </citation>
    <scope>NUCLEOTIDE SEQUENCE</scope>
    <source>
        <strain evidence="14">ATCC 39006</strain>
    </source>
</reference>
<evidence type="ECO:0000256" key="5">
    <source>
        <dbReference type="ARBA" id="ARBA00022692"/>
    </source>
</evidence>
<evidence type="ECO:0000313" key="15">
    <source>
        <dbReference type="Proteomes" id="UP000017700"/>
    </source>
</evidence>
<dbReference type="STRING" id="104623.Ser39006_03038"/>
<evidence type="ECO:0000256" key="6">
    <source>
        <dbReference type="ARBA" id="ARBA00022729"/>
    </source>
</evidence>
<dbReference type="PANTHER" id="PTHR38762">
    <property type="entry name" value="CRYPTIC OUTER MEMBRANE PORIN BGLH-RELATED"/>
    <property type="match status" value="1"/>
</dbReference>
<accession>A0A2I5T7I0</accession>
<dbReference type="SUPFAM" id="SSF56935">
    <property type="entry name" value="Porins"/>
    <property type="match status" value="1"/>
</dbReference>
<dbReference type="Pfam" id="PF11471">
    <property type="entry name" value="Sugarporin_N"/>
    <property type="match status" value="1"/>
</dbReference>
<keyword evidence="3" id="KW-0813">Transport</keyword>
<evidence type="ECO:0000313" key="16">
    <source>
        <dbReference type="Proteomes" id="UP000233778"/>
    </source>
</evidence>
<reference evidence="14" key="4">
    <citation type="submission" date="2017-11" db="EMBL/GenBank/DDBJ databases">
        <title>Complete genome sequence of Serratia sp. ATCC 39006.</title>
        <authorList>
            <person name="Hampton H.G."/>
            <person name="Jackson S.A."/>
            <person name="Jauregui R."/>
            <person name="Poulter G.T.M."/>
            <person name="Salmond G.P.C."/>
            <person name="Fineran P.C."/>
        </authorList>
    </citation>
    <scope>NUCLEOTIDE SEQUENCE</scope>
    <source>
        <strain evidence="14">ATCC 39006</strain>
    </source>
</reference>
<keyword evidence="9" id="KW-0472">Membrane</keyword>
<sequence>MKLKTSCFVIMCVLYPVAFPTIAAPLTIEQRLAALEKDLQETKLELQHYKDQEKGNNDIVLVKENKIHNSKKKNVTNSTSALTTKMGDTLSAPMSSAVSAKETTSAMTLHELSQYVKDDIGFTYSGYFRSGWATGSQGSPKSWAIGSLGRFGNENTSWYDLILNQRVFNKDGKTAHAVIKLDGNVDEQYSSGWFGDSSTNSNKLQFSDIYLTTKGFLPFAPEADFWVGKHALPVYEIQMLDWKSNRTDSSAGVGIENIKAGVGSFDIALTREDVNVYNRSLTAYQQLNTNAVEMRYKDIPLWDGAKLMVLGKYAMANKNDSQKSSEENGTYYSLKNAWLGGAILRQTLPHKGFNEFTAQMANNSIASSLARYAGSSPFVAVNGNYYGEHTGGTAVRLISQGEMYLRDNVIMANALVYTNGNDVYSYDTGAHTDFESIRAVLRPAYIWDDYNQTGVEAGYFTQTNKNQTGTKFTESGYKATLFHTIKVDTSMLSSRPEIRFYGTYLRVLDNELDAFTFPDTKKDQFTVGIQAEVWW</sequence>
<reference evidence="13 16" key="3">
    <citation type="submission" date="2017-11" db="EMBL/GenBank/DDBJ databases">
        <title>Complete genome sequence of Serratia sp. ATCC 39006 LacA.</title>
        <authorList>
            <person name="Hampton H.G."/>
            <person name="Jackson S.A."/>
            <person name="Jauregui R."/>
            <person name="Poulter G.T.M."/>
            <person name="Salmond G.P.C."/>
            <person name="Fineran P.C."/>
        </authorList>
    </citation>
    <scope>NUCLEOTIDE SEQUENCE [LARGE SCALE GENOMIC DNA]</scope>
    <source>
        <strain evidence="13 16">ATCC 39006</strain>
    </source>
</reference>
<evidence type="ECO:0000259" key="12">
    <source>
        <dbReference type="Pfam" id="PF11471"/>
    </source>
</evidence>
<evidence type="ECO:0000256" key="4">
    <source>
        <dbReference type="ARBA" id="ARBA00022452"/>
    </source>
</evidence>
<dbReference type="Proteomes" id="UP000017700">
    <property type="component" value="Chromosome"/>
</dbReference>
<dbReference type="GO" id="GO:0009279">
    <property type="term" value="C:cell outer membrane"/>
    <property type="evidence" value="ECO:0007669"/>
    <property type="project" value="UniProtKB-SubCell"/>
</dbReference>
<dbReference type="GO" id="GO:0015144">
    <property type="term" value="F:carbohydrate transmembrane transporter activity"/>
    <property type="evidence" value="ECO:0007669"/>
    <property type="project" value="TreeGrafter"/>
</dbReference>
<proteinExistence type="inferred from homology"/>
<evidence type="ECO:0000256" key="2">
    <source>
        <dbReference type="ARBA" id="ARBA00007055"/>
    </source>
</evidence>
<dbReference type="InterPro" id="IPR021570">
    <property type="entry name" value="LamB-type_porin_N_dom"/>
</dbReference>
<dbReference type="GO" id="GO:0015288">
    <property type="term" value="F:porin activity"/>
    <property type="evidence" value="ECO:0007669"/>
    <property type="project" value="UniProtKB-KW"/>
</dbReference>
<evidence type="ECO:0000313" key="13">
    <source>
        <dbReference type="EMBL" id="AUH00494.1"/>
    </source>
</evidence>
<dbReference type="InterPro" id="IPR050286">
    <property type="entry name" value="G_neg_Bact_CarbUptk_Porin"/>
</dbReference>
<evidence type="ECO:0000256" key="1">
    <source>
        <dbReference type="ARBA" id="ARBA00004571"/>
    </source>
</evidence>
<dbReference type="GO" id="GO:0046930">
    <property type="term" value="C:pore complex"/>
    <property type="evidence" value="ECO:0007669"/>
    <property type="project" value="UniProtKB-KW"/>
</dbReference>
<dbReference type="KEGG" id="serq:CWC46_12145"/>
<dbReference type="Gene3D" id="2.40.170.10">
    <property type="entry name" value="Porin, LamB type"/>
    <property type="match status" value="1"/>
</dbReference>
<evidence type="ECO:0000256" key="10">
    <source>
        <dbReference type="ARBA" id="ARBA00023237"/>
    </source>
</evidence>
<dbReference type="Proteomes" id="UP000233778">
    <property type="component" value="Chromosome"/>
</dbReference>
<comment type="similarity">
    <text evidence="2">Belongs to the porin LamB (TC 1.B.3) family.</text>
</comment>
<gene>
    <name evidence="13" type="ORF">CWC46_12145</name>
    <name evidence="14" type="ORF">Ser39006_012150</name>
</gene>
<evidence type="ECO:0000256" key="7">
    <source>
        <dbReference type="ARBA" id="ARBA00023065"/>
    </source>
</evidence>
<feature type="domain" description="LamB-type porin N-terminal" evidence="12">
    <location>
        <begin position="27"/>
        <end position="54"/>
    </location>
</feature>
<dbReference type="GO" id="GO:0015774">
    <property type="term" value="P:polysaccharide transport"/>
    <property type="evidence" value="ECO:0007669"/>
    <property type="project" value="TreeGrafter"/>
</dbReference>
<protein>
    <submittedName>
        <fullName evidence="14">Carbohydrate porin</fullName>
    </submittedName>
</protein>
<dbReference type="InterPro" id="IPR003192">
    <property type="entry name" value="Porin_LamB"/>
</dbReference>
<keyword evidence="8" id="KW-0626">Porin</keyword>
<keyword evidence="10" id="KW-0998">Cell outer membrane</keyword>
<evidence type="ECO:0000256" key="11">
    <source>
        <dbReference type="SAM" id="SignalP"/>
    </source>
</evidence>
<comment type="subcellular location">
    <subcellularLocation>
        <location evidence="1">Cell outer membrane</location>
        <topology evidence="1">Multi-pass membrane protein</topology>
    </subcellularLocation>
</comment>
<evidence type="ECO:0000256" key="8">
    <source>
        <dbReference type="ARBA" id="ARBA00023114"/>
    </source>
</evidence>
<dbReference type="EMBL" id="CP025084">
    <property type="protein sequence ID" value="AUH04814.1"/>
    <property type="molecule type" value="Genomic_DNA"/>
</dbReference>
<dbReference type="KEGG" id="sera:Ser39006_012150"/>
<keyword evidence="5" id="KW-0812">Transmembrane</keyword>
<evidence type="ECO:0000313" key="14">
    <source>
        <dbReference type="EMBL" id="AUH04814.1"/>
    </source>
</evidence>
<evidence type="ECO:0000256" key="9">
    <source>
        <dbReference type="ARBA" id="ARBA00023136"/>
    </source>
</evidence>
<dbReference type="InterPro" id="IPR036998">
    <property type="entry name" value="Porin_LamB_sf"/>
</dbReference>
<dbReference type="PANTHER" id="PTHR38762:SF1">
    <property type="entry name" value="CRYPTIC OUTER MEMBRANE PORIN BGLH-RELATED"/>
    <property type="match status" value="1"/>
</dbReference>
<reference evidence="14 15" key="1">
    <citation type="journal article" date="2013" name="Genome Announc.">
        <title>Draft genome sequence of Serratia sp. strain ATCC 39006, a model bacterium for analysis of the biosynthesis and regulation of prodigiosin, a carbapenem, and gas vesicles.</title>
        <authorList>
            <person name="Fineran P.C."/>
            <person name="Iglesias Cans M.C."/>
            <person name="Ramsay J.P."/>
            <person name="Wilf N.M."/>
            <person name="Cossyleon D."/>
            <person name="McNeil M.B."/>
            <person name="Williamson N.R."/>
            <person name="Monson R.E."/>
            <person name="Becher S.A."/>
            <person name="Stanton J.A."/>
            <person name="Brugger K."/>
            <person name="Brown S.D."/>
            <person name="Salmond G.P."/>
        </authorList>
    </citation>
    <scope>NUCLEOTIDE SEQUENCE [LARGE SCALE GENOMIC DNA]</scope>
    <source>
        <strain evidence="14">ATCC 39006</strain>
        <strain evidence="15">ATCC 39006 / SC 11482</strain>
    </source>
</reference>
<dbReference type="AlphaFoldDB" id="A0A2I5T7I0"/>
<evidence type="ECO:0000256" key="3">
    <source>
        <dbReference type="ARBA" id="ARBA00022448"/>
    </source>
</evidence>
<keyword evidence="4" id="KW-1134">Transmembrane beta strand</keyword>
<organism evidence="14 15">
    <name type="scientific">Serratia sp. (strain ATCC 39006)</name>
    <name type="common">Prodigiosinella confusarubida</name>
    <dbReference type="NCBI Taxonomy" id="104623"/>
    <lineage>
        <taxon>Bacteria</taxon>
        <taxon>Pseudomonadati</taxon>
        <taxon>Pseudomonadota</taxon>
        <taxon>Gammaproteobacteria</taxon>
        <taxon>Enterobacterales</taxon>
        <taxon>Pectobacteriaceae</taxon>
        <taxon>Prodigiosinella</taxon>
    </lineage>
</organism>